<proteinExistence type="predicted"/>
<keyword evidence="1" id="KW-1133">Transmembrane helix</keyword>
<keyword evidence="1" id="KW-0812">Transmembrane</keyword>
<keyword evidence="1" id="KW-0472">Membrane</keyword>
<gene>
    <name evidence="2" type="ORF">UFOVP1451_25</name>
</gene>
<sequence length="60" mass="6797">MTKNQQKILDAFFVFLTLLGIALIAFATYKNFEATNQTVNDSQVVGTDTIYEFEGPDQKF</sequence>
<organism evidence="2">
    <name type="scientific">uncultured Caudovirales phage</name>
    <dbReference type="NCBI Taxonomy" id="2100421"/>
    <lineage>
        <taxon>Viruses</taxon>
        <taxon>Duplodnaviria</taxon>
        <taxon>Heunggongvirae</taxon>
        <taxon>Uroviricota</taxon>
        <taxon>Caudoviricetes</taxon>
        <taxon>Peduoviridae</taxon>
        <taxon>Maltschvirus</taxon>
        <taxon>Maltschvirus maltsch</taxon>
    </lineage>
</organism>
<evidence type="ECO:0000256" key="1">
    <source>
        <dbReference type="SAM" id="Phobius"/>
    </source>
</evidence>
<feature type="transmembrane region" description="Helical" evidence="1">
    <location>
        <begin position="12"/>
        <end position="29"/>
    </location>
</feature>
<protein>
    <submittedName>
        <fullName evidence="2">Uncharacterized protein</fullName>
    </submittedName>
</protein>
<name>A0A6J5SGZ7_9CAUD</name>
<reference evidence="2" key="1">
    <citation type="submission" date="2020-05" db="EMBL/GenBank/DDBJ databases">
        <authorList>
            <person name="Chiriac C."/>
            <person name="Salcher M."/>
            <person name="Ghai R."/>
            <person name="Kavagutti S V."/>
        </authorList>
    </citation>
    <scope>NUCLEOTIDE SEQUENCE</scope>
</reference>
<evidence type="ECO:0000313" key="2">
    <source>
        <dbReference type="EMBL" id="CAB4213359.1"/>
    </source>
</evidence>
<accession>A0A6J5SGZ7</accession>
<dbReference type="EMBL" id="LR797397">
    <property type="protein sequence ID" value="CAB4213359.1"/>
    <property type="molecule type" value="Genomic_DNA"/>
</dbReference>